<dbReference type="PATRIC" id="fig|909420.4.peg.2665"/>
<organism evidence="1 2">
    <name type="scientific">Neisseria meningitidis serogroup B / serotype 15 (strain H44/76)</name>
    <dbReference type="NCBI Taxonomy" id="909420"/>
    <lineage>
        <taxon>Bacteria</taxon>
        <taxon>Pseudomonadati</taxon>
        <taxon>Pseudomonadota</taxon>
        <taxon>Betaproteobacteria</taxon>
        <taxon>Neisseriales</taxon>
        <taxon>Neisseriaceae</taxon>
        <taxon>Neisseria</taxon>
    </lineage>
</organism>
<evidence type="ECO:0000313" key="2">
    <source>
        <dbReference type="Proteomes" id="UP000032707"/>
    </source>
</evidence>
<dbReference type="Proteomes" id="UP000032707">
    <property type="component" value="Unassembled WGS sequence"/>
</dbReference>
<name>E6N0C6_NEIMH</name>
<gene>
    <name evidence="1" type="ORF">NMH_2421</name>
</gene>
<dbReference type="EMBL" id="AEQZ01000045">
    <property type="protein sequence ID" value="EFV62756.1"/>
    <property type="molecule type" value="Genomic_DNA"/>
</dbReference>
<dbReference type="AlphaFoldDB" id="E6N0C6"/>
<comment type="caution">
    <text evidence="1">The sequence shown here is derived from an EMBL/GenBank/DDBJ whole genome shotgun (WGS) entry which is preliminary data.</text>
</comment>
<evidence type="ECO:0000313" key="1">
    <source>
        <dbReference type="EMBL" id="EFV62756.1"/>
    </source>
</evidence>
<reference evidence="1 2" key="1">
    <citation type="journal article" date="2011" name="J. Bacteriol.">
        <title>Genome sequence of Neisseria meningitidis serogroup B strain H44/76.</title>
        <authorList>
            <person name="Piet J.R."/>
            <person name="Huis In 't Veld R.A."/>
            <person name="van Schaik B.D."/>
            <person name="van Kampen A.H."/>
            <person name="Baas F."/>
            <person name="van de Beek D."/>
            <person name="Pannekoek Y."/>
            <person name="van der Ende A."/>
        </authorList>
    </citation>
    <scope>NUCLEOTIDE SEQUENCE [LARGE SCALE GENOMIC DNA]</scope>
    <source>
        <strain evidence="1 2">H44/76</strain>
    </source>
</reference>
<accession>E6N0C6</accession>
<proteinExistence type="predicted"/>
<sequence length="57" mass="6776">MCRETSLFLIGLFIRLRTGRRAPRPMLRRVPERRMPSESLSFQTALRHFIPFLSRSS</sequence>
<protein>
    <submittedName>
        <fullName evidence="1">Uncharacterized protein</fullName>
    </submittedName>
</protein>